<dbReference type="EMBL" id="SNRW01018358">
    <property type="protein sequence ID" value="KAA6367415.1"/>
    <property type="molecule type" value="Genomic_DNA"/>
</dbReference>
<gene>
    <name evidence="1" type="ORF">EZS28_037059</name>
</gene>
<reference evidence="1 2" key="1">
    <citation type="submission" date="2019-03" db="EMBL/GenBank/DDBJ databases">
        <title>Single cell metagenomics reveals metabolic interactions within the superorganism composed of flagellate Streblomastix strix and complex community of Bacteroidetes bacteria on its surface.</title>
        <authorList>
            <person name="Treitli S.C."/>
            <person name="Kolisko M."/>
            <person name="Husnik F."/>
            <person name="Keeling P."/>
            <person name="Hampl V."/>
        </authorList>
    </citation>
    <scope>NUCLEOTIDE SEQUENCE [LARGE SCALE GENOMIC DNA]</scope>
    <source>
        <strain evidence="1">ST1C</strain>
    </source>
</reference>
<dbReference type="Proteomes" id="UP000324800">
    <property type="component" value="Unassembled WGS sequence"/>
</dbReference>
<protein>
    <submittedName>
        <fullName evidence="1">Uncharacterized protein</fullName>
    </submittedName>
</protein>
<name>A0A5J4UCT9_9EUKA</name>
<evidence type="ECO:0000313" key="1">
    <source>
        <dbReference type="EMBL" id="KAA6367415.1"/>
    </source>
</evidence>
<proteinExistence type="predicted"/>
<dbReference type="AlphaFoldDB" id="A0A5J4UCT9"/>
<evidence type="ECO:0000313" key="2">
    <source>
        <dbReference type="Proteomes" id="UP000324800"/>
    </source>
</evidence>
<sequence>MRFLSCITNFGSKQLIGIQHAAQLVAPTLHKFLSTISGHVGMIHPGTGRALSAGDNHAGAVDQLLNGR</sequence>
<comment type="caution">
    <text evidence="1">The sequence shown here is derived from an EMBL/GenBank/DDBJ whole genome shotgun (WGS) entry which is preliminary data.</text>
</comment>
<accession>A0A5J4UCT9</accession>
<organism evidence="1 2">
    <name type="scientific">Streblomastix strix</name>
    <dbReference type="NCBI Taxonomy" id="222440"/>
    <lineage>
        <taxon>Eukaryota</taxon>
        <taxon>Metamonada</taxon>
        <taxon>Preaxostyla</taxon>
        <taxon>Oxymonadida</taxon>
        <taxon>Streblomastigidae</taxon>
        <taxon>Streblomastix</taxon>
    </lineage>
</organism>